<dbReference type="KEGG" id="bfu:BCIN_12g03510"/>
<accession>A0A384JZ51</accession>
<dbReference type="VEuPathDB" id="FungiDB:Bcin12g03510"/>
<name>A0A384JZ51_BOTFB</name>
<dbReference type="RefSeq" id="XP_024552199.1">
    <property type="nucleotide sequence ID" value="XM_024696391.1"/>
</dbReference>
<proteinExistence type="predicted"/>
<reference evidence="1 2" key="3">
    <citation type="journal article" date="2017" name="Mol. Plant Pathol.">
        <title>A gapless genome sequence of the fungus Botrytis cinerea.</title>
        <authorList>
            <person name="Van Kan J.A."/>
            <person name="Stassen J.H."/>
            <person name="Mosbach A."/>
            <person name="Van Der Lee T.A."/>
            <person name="Faino L."/>
            <person name="Farmer A.D."/>
            <person name="Papasotiriou D.G."/>
            <person name="Zhou S."/>
            <person name="Seidl M.F."/>
            <person name="Cottam E."/>
            <person name="Edel D."/>
            <person name="Hahn M."/>
            <person name="Schwartz D.C."/>
            <person name="Dietrich R.A."/>
            <person name="Widdison S."/>
            <person name="Scalliet G."/>
        </authorList>
    </citation>
    <scope>NUCLEOTIDE SEQUENCE [LARGE SCALE GENOMIC DNA]</scope>
    <source>
        <strain evidence="1 2">B05.10</strain>
    </source>
</reference>
<sequence length="67" mass="7714">MNGYAYAFYSACEAPDKPRAPHSTTPWSLQTEINRPPPYTLAYQQTPDIPATTRRLNQHVERYIGFL</sequence>
<reference evidence="1 2" key="1">
    <citation type="journal article" date="2011" name="PLoS Genet.">
        <title>Genomic analysis of the necrotrophic fungal pathogens Sclerotinia sclerotiorum and Botrytis cinerea.</title>
        <authorList>
            <person name="Amselem J."/>
            <person name="Cuomo C.A."/>
            <person name="van Kan J.A."/>
            <person name="Viaud M."/>
            <person name="Benito E.P."/>
            <person name="Couloux A."/>
            <person name="Coutinho P.M."/>
            <person name="de Vries R.P."/>
            <person name="Dyer P.S."/>
            <person name="Fillinger S."/>
            <person name="Fournier E."/>
            <person name="Gout L."/>
            <person name="Hahn M."/>
            <person name="Kohn L."/>
            <person name="Lapalu N."/>
            <person name="Plummer K.M."/>
            <person name="Pradier J.M."/>
            <person name="Quevillon E."/>
            <person name="Sharon A."/>
            <person name="Simon A."/>
            <person name="ten Have A."/>
            <person name="Tudzynski B."/>
            <person name="Tudzynski P."/>
            <person name="Wincker P."/>
            <person name="Andrew M."/>
            <person name="Anthouard V."/>
            <person name="Beever R.E."/>
            <person name="Beffa R."/>
            <person name="Benoit I."/>
            <person name="Bouzid O."/>
            <person name="Brault B."/>
            <person name="Chen Z."/>
            <person name="Choquer M."/>
            <person name="Collemare J."/>
            <person name="Cotton P."/>
            <person name="Danchin E.G."/>
            <person name="Da Silva C."/>
            <person name="Gautier A."/>
            <person name="Giraud C."/>
            <person name="Giraud T."/>
            <person name="Gonzalez C."/>
            <person name="Grossetete S."/>
            <person name="Guldener U."/>
            <person name="Henrissat B."/>
            <person name="Howlett B.J."/>
            <person name="Kodira C."/>
            <person name="Kretschmer M."/>
            <person name="Lappartient A."/>
            <person name="Leroch M."/>
            <person name="Levis C."/>
            <person name="Mauceli E."/>
            <person name="Neuveglise C."/>
            <person name="Oeser B."/>
            <person name="Pearson M."/>
            <person name="Poulain J."/>
            <person name="Poussereau N."/>
            <person name="Quesneville H."/>
            <person name="Rascle C."/>
            <person name="Schumacher J."/>
            <person name="Segurens B."/>
            <person name="Sexton A."/>
            <person name="Silva E."/>
            <person name="Sirven C."/>
            <person name="Soanes D.M."/>
            <person name="Talbot N.J."/>
            <person name="Templeton M."/>
            <person name="Yandava C."/>
            <person name="Yarden O."/>
            <person name="Zeng Q."/>
            <person name="Rollins J.A."/>
            <person name="Lebrun M.H."/>
            <person name="Dickman M."/>
        </authorList>
    </citation>
    <scope>NUCLEOTIDE SEQUENCE [LARGE SCALE GENOMIC DNA]</scope>
    <source>
        <strain evidence="1 2">B05.10</strain>
    </source>
</reference>
<reference evidence="1 2" key="2">
    <citation type="journal article" date="2012" name="Eukaryot. Cell">
        <title>Genome update of Botrytis cinerea strains B05.10 and T4.</title>
        <authorList>
            <person name="Staats M."/>
            <person name="van Kan J.A."/>
        </authorList>
    </citation>
    <scope>NUCLEOTIDE SEQUENCE [LARGE SCALE GENOMIC DNA]</scope>
    <source>
        <strain evidence="1 2">B05.10</strain>
    </source>
</reference>
<dbReference type="Proteomes" id="UP000001798">
    <property type="component" value="Chromosome 12"/>
</dbReference>
<dbReference type="EMBL" id="CP009816">
    <property type="protein sequence ID" value="ATZ55791.1"/>
    <property type="molecule type" value="Genomic_DNA"/>
</dbReference>
<protein>
    <submittedName>
        <fullName evidence="1">Uncharacterized protein</fullName>
    </submittedName>
</protein>
<organism evidence="1 2">
    <name type="scientific">Botryotinia fuckeliana (strain B05.10)</name>
    <name type="common">Noble rot fungus</name>
    <name type="synonym">Botrytis cinerea</name>
    <dbReference type="NCBI Taxonomy" id="332648"/>
    <lineage>
        <taxon>Eukaryota</taxon>
        <taxon>Fungi</taxon>
        <taxon>Dikarya</taxon>
        <taxon>Ascomycota</taxon>
        <taxon>Pezizomycotina</taxon>
        <taxon>Leotiomycetes</taxon>
        <taxon>Helotiales</taxon>
        <taxon>Sclerotiniaceae</taxon>
        <taxon>Botrytis</taxon>
    </lineage>
</organism>
<keyword evidence="2" id="KW-1185">Reference proteome</keyword>
<evidence type="ECO:0000313" key="1">
    <source>
        <dbReference type="EMBL" id="ATZ55791.1"/>
    </source>
</evidence>
<evidence type="ECO:0000313" key="2">
    <source>
        <dbReference type="Proteomes" id="UP000001798"/>
    </source>
</evidence>
<dbReference type="AlphaFoldDB" id="A0A384JZ51"/>
<dbReference type="GeneID" id="36394727"/>
<gene>
    <name evidence="1" type="ORF">BCIN_12g03510</name>
</gene>